<comment type="caution">
    <text evidence="1">The sequence shown here is derived from an EMBL/GenBank/DDBJ whole genome shotgun (WGS) entry which is preliminary data.</text>
</comment>
<name>A0A1S2V9L6_9BACT</name>
<evidence type="ECO:0000313" key="2">
    <source>
        <dbReference type="Proteomes" id="UP000181790"/>
    </source>
</evidence>
<protein>
    <submittedName>
        <fullName evidence="1">Uncharacterized protein</fullName>
    </submittedName>
</protein>
<dbReference type="EMBL" id="MORL01000205">
    <property type="protein sequence ID" value="OIN55434.1"/>
    <property type="molecule type" value="Genomic_DNA"/>
</dbReference>
<dbReference type="RefSeq" id="WP_071506939.1">
    <property type="nucleotide sequence ID" value="NZ_MORL01000205.1"/>
</dbReference>
<gene>
    <name evidence="1" type="ORF">BLX24_30805</name>
</gene>
<sequence length="107" mass="13001">MRLRFRIELNNEAASQPEAAFLFHDKKPLLKAVVLSFRTVEQRDQYESAYPIVRVRRVLPLLVELREYPETLTLAQRNRWMKRLAAWYFYTVLNPDEEMIRRMEQDD</sequence>
<dbReference type="AlphaFoldDB" id="A0A1S2V9L6"/>
<dbReference type="OrthoDB" id="970599at2"/>
<keyword evidence="2" id="KW-1185">Reference proteome</keyword>
<reference evidence="1 2" key="1">
    <citation type="submission" date="2016-10" db="EMBL/GenBank/DDBJ databases">
        <title>Arsenicibacter rosenii gen. nov., sp. nov., an efficient arsenic-methylating bacterium isolated from an arsenic-contaminated paddy soil.</title>
        <authorList>
            <person name="Huang K."/>
        </authorList>
    </citation>
    <scope>NUCLEOTIDE SEQUENCE [LARGE SCALE GENOMIC DNA]</scope>
    <source>
        <strain evidence="1 2">SM-1</strain>
    </source>
</reference>
<proteinExistence type="predicted"/>
<accession>A0A1S2V9L6</accession>
<organism evidence="1 2">
    <name type="scientific">Arsenicibacter rosenii</name>
    <dbReference type="NCBI Taxonomy" id="1750698"/>
    <lineage>
        <taxon>Bacteria</taxon>
        <taxon>Pseudomonadati</taxon>
        <taxon>Bacteroidota</taxon>
        <taxon>Cytophagia</taxon>
        <taxon>Cytophagales</taxon>
        <taxon>Spirosomataceae</taxon>
        <taxon>Arsenicibacter</taxon>
    </lineage>
</organism>
<dbReference type="Proteomes" id="UP000181790">
    <property type="component" value="Unassembled WGS sequence"/>
</dbReference>
<evidence type="ECO:0000313" key="1">
    <source>
        <dbReference type="EMBL" id="OIN55434.1"/>
    </source>
</evidence>